<dbReference type="RefSeq" id="WP_170204391.1">
    <property type="nucleotide sequence ID" value="NZ_CP051685.1"/>
</dbReference>
<sequence length="264" mass="27241">MNKTIVALAATWLAAAPLHAQEAAPTDTGAATGPSAGTIAWNAALVSDYRYRGISQTRLRPALQGGADYTDAAGGLYAGTWLSTIRWSKDAGGGGDVEWDLYAGKRGALGANATYDVGVLGYVYPGNGLKDVPGFADANTLELYAQVGAGPATVKYSVATTNLFGLRDSRYSGYLDLGANPDLGNGWTLNLHAGRQQVRHSANASYTDWKVGVAHAFDGADVLHGVTVSLALVGTNADRAAYASPANGKFTGRSALVAGIAKVF</sequence>
<keyword evidence="3" id="KW-1185">Reference proteome</keyword>
<reference evidence="2 3" key="1">
    <citation type="submission" date="2020-04" db="EMBL/GenBank/DDBJ databases">
        <title>Genome sequencing of novel species.</title>
        <authorList>
            <person name="Heo J."/>
            <person name="Kim S.-J."/>
            <person name="Kim J.-S."/>
            <person name="Hong S.-B."/>
            <person name="Kwon S.-W."/>
        </authorList>
    </citation>
    <scope>NUCLEOTIDE SEQUENCE [LARGE SCALE GENOMIC DNA]</scope>
    <source>
        <strain evidence="2 3">GN2-R2</strain>
    </source>
</reference>
<name>A0A7Z2ZUD2_9BURK</name>
<evidence type="ECO:0000313" key="3">
    <source>
        <dbReference type="Proteomes" id="UP000502415"/>
    </source>
</evidence>
<dbReference type="NCBIfam" id="TIGR02001">
    <property type="entry name" value="gcw_chp"/>
    <property type="match status" value="1"/>
</dbReference>
<dbReference type="Proteomes" id="UP000502415">
    <property type="component" value="Chromosome"/>
</dbReference>
<feature type="signal peptide" evidence="1">
    <location>
        <begin position="1"/>
        <end position="20"/>
    </location>
</feature>
<evidence type="ECO:0000256" key="1">
    <source>
        <dbReference type="SAM" id="SignalP"/>
    </source>
</evidence>
<evidence type="ECO:0000313" key="2">
    <source>
        <dbReference type="EMBL" id="QJE02304.1"/>
    </source>
</evidence>
<dbReference type="KEGG" id="mfy:HH212_21650"/>
<dbReference type="InterPro" id="IPR010239">
    <property type="entry name" value="CHP02001"/>
</dbReference>
<accession>A0A7Z2ZUD2</accession>
<organism evidence="2 3">
    <name type="scientific">Massilia forsythiae</name>
    <dbReference type="NCBI Taxonomy" id="2728020"/>
    <lineage>
        <taxon>Bacteria</taxon>
        <taxon>Pseudomonadati</taxon>
        <taxon>Pseudomonadota</taxon>
        <taxon>Betaproteobacteria</taxon>
        <taxon>Burkholderiales</taxon>
        <taxon>Oxalobacteraceae</taxon>
        <taxon>Telluria group</taxon>
        <taxon>Massilia</taxon>
    </lineage>
</organism>
<proteinExistence type="predicted"/>
<keyword evidence="1" id="KW-0732">Signal</keyword>
<feature type="chain" id="PRO_5031203396" evidence="1">
    <location>
        <begin position="21"/>
        <end position="264"/>
    </location>
</feature>
<dbReference type="Pfam" id="PF09694">
    <property type="entry name" value="Gcw_chp"/>
    <property type="match status" value="1"/>
</dbReference>
<dbReference type="AlphaFoldDB" id="A0A7Z2ZUD2"/>
<dbReference type="EMBL" id="CP051685">
    <property type="protein sequence ID" value="QJE02304.1"/>
    <property type="molecule type" value="Genomic_DNA"/>
</dbReference>
<protein>
    <submittedName>
        <fullName evidence="2">Uncharacterized protein</fullName>
    </submittedName>
</protein>
<gene>
    <name evidence="2" type="ORF">HH212_21650</name>
</gene>